<dbReference type="EMBL" id="JAUHHV010000002">
    <property type="protein sequence ID" value="KAK1433778.1"/>
    <property type="molecule type" value="Genomic_DNA"/>
</dbReference>
<proteinExistence type="predicted"/>
<sequence>MDLVESLRMALEKRKKSSLQENNELSVAFSKFNDEIAPFLTSCTSPDFSSNEIVAFNYTAVHNHILKCANHHKRTDDESLNDMLEIVLIGLRHGNVREDQLAWIAYSGAQRIKQLANWYKIHIRSYASERIQMQEDTLTFVRAITYFPFLASLILYKKVGLATNGATSVLASEQLPDAMKHAGFSGLIPKCCDLYLMKAYLFAHAAYMVDFGKLIRPNANESLKAMAIRQLRFCKNAVENEKSPYSDEFRVGYLREVGLTDAADVFKKIVNVCNNLCKVVGEPELTLEAAEKYHIKNNMVCFFDDHSTDIVSADENENPSVVGVHDPSTSMT</sequence>
<gene>
    <name evidence="1" type="ORF">QVD17_10695</name>
</gene>
<evidence type="ECO:0008006" key="3">
    <source>
        <dbReference type="Google" id="ProtNLM"/>
    </source>
</evidence>
<evidence type="ECO:0000313" key="1">
    <source>
        <dbReference type="EMBL" id="KAK1433778.1"/>
    </source>
</evidence>
<organism evidence="1 2">
    <name type="scientific">Tagetes erecta</name>
    <name type="common">African marigold</name>
    <dbReference type="NCBI Taxonomy" id="13708"/>
    <lineage>
        <taxon>Eukaryota</taxon>
        <taxon>Viridiplantae</taxon>
        <taxon>Streptophyta</taxon>
        <taxon>Embryophyta</taxon>
        <taxon>Tracheophyta</taxon>
        <taxon>Spermatophyta</taxon>
        <taxon>Magnoliopsida</taxon>
        <taxon>eudicotyledons</taxon>
        <taxon>Gunneridae</taxon>
        <taxon>Pentapetalae</taxon>
        <taxon>asterids</taxon>
        <taxon>campanulids</taxon>
        <taxon>Asterales</taxon>
        <taxon>Asteraceae</taxon>
        <taxon>Asteroideae</taxon>
        <taxon>Heliantheae alliance</taxon>
        <taxon>Tageteae</taxon>
        <taxon>Tagetes</taxon>
    </lineage>
</organism>
<comment type="caution">
    <text evidence="1">The sequence shown here is derived from an EMBL/GenBank/DDBJ whole genome shotgun (WGS) entry which is preliminary data.</text>
</comment>
<evidence type="ECO:0000313" key="2">
    <source>
        <dbReference type="Proteomes" id="UP001229421"/>
    </source>
</evidence>
<keyword evidence="2" id="KW-1185">Reference proteome</keyword>
<accession>A0AAD8L6A3</accession>
<dbReference type="AlphaFoldDB" id="A0AAD8L6A3"/>
<reference evidence="1" key="1">
    <citation type="journal article" date="2023" name="bioRxiv">
        <title>Improved chromosome-level genome assembly for marigold (Tagetes erecta).</title>
        <authorList>
            <person name="Jiang F."/>
            <person name="Yuan L."/>
            <person name="Wang S."/>
            <person name="Wang H."/>
            <person name="Xu D."/>
            <person name="Wang A."/>
            <person name="Fan W."/>
        </authorList>
    </citation>
    <scope>NUCLEOTIDE SEQUENCE</scope>
    <source>
        <strain evidence="1">WSJ</strain>
        <tissue evidence="1">Leaf</tissue>
    </source>
</reference>
<protein>
    <recommendedName>
        <fullName evidence="3">Nucleocapsid protein</fullName>
    </recommendedName>
</protein>
<name>A0AAD8L6A3_TARER</name>
<dbReference type="Proteomes" id="UP001229421">
    <property type="component" value="Unassembled WGS sequence"/>
</dbReference>